<dbReference type="Gramene" id="TraesCS2D03G1098000.1">
    <property type="protein sequence ID" value="TraesCS2D03G1098000.1.CDS1"/>
    <property type="gene ID" value="TraesCS2D03G1098000"/>
</dbReference>
<keyword evidence="7" id="KW-1185">Reference proteome</keyword>
<dbReference type="InterPro" id="IPR027417">
    <property type="entry name" value="P-loop_NTPase"/>
</dbReference>
<name>A0A3B6DLJ8_WHEAT</name>
<feature type="region of interest" description="Disordered" evidence="5">
    <location>
        <begin position="85"/>
        <end position="109"/>
    </location>
</feature>
<feature type="region of interest" description="Disordered" evidence="5">
    <location>
        <begin position="202"/>
        <end position="230"/>
    </location>
</feature>
<dbReference type="GO" id="GO:0005524">
    <property type="term" value="F:ATP binding"/>
    <property type="evidence" value="ECO:0007669"/>
    <property type="project" value="InterPro"/>
</dbReference>
<organism evidence="6">
    <name type="scientific">Triticum aestivum</name>
    <name type="common">Wheat</name>
    <dbReference type="NCBI Taxonomy" id="4565"/>
    <lineage>
        <taxon>Eukaryota</taxon>
        <taxon>Viridiplantae</taxon>
        <taxon>Streptophyta</taxon>
        <taxon>Embryophyta</taxon>
        <taxon>Tracheophyta</taxon>
        <taxon>Spermatophyta</taxon>
        <taxon>Magnoliopsida</taxon>
        <taxon>Liliopsida</taxon>
        <taxon>Poales</taxon>
        <taxon>Poaceae</taxon>
        <taxon>BOP clade</taxon>
        <taxon>Pooideae</taxon>
        <taxon>Triticodae</taxon>
        <taxon>Triticeae</taxon>
        <taxon>Triticinae</taxon>
        <taxon>Triticum</taxon>
    </lineage>
</organism>
<evidence type="ECO:0000256" key="1">
    <source>
        <dbReference type="ARBA" id="ARBA00004173"/>
    </source>
</evidence>
<dbReference type="Gramene" id="TraesKAR2D01G0428680.1">
    <property type="protein sequence ID" value="cds.TraesKAR2D01G0428680.1"/>
    <property type="gene ID" value="TraesKAR2D01G0428680"/>
</dbReference>
<dbReference type="GO" id="GO:0005739">
    <property type="term" value="C:mitochondrion"/>
    <property type="evidence" value="ECO:0007669"/>
    <property type="project" value="UniProtKB-SubCell"/>
</dbReference>
<keyword evidence="3" id="KW-0375">Hydrogen ion transport</keyword>
<keyword evidence="2" id="KW-0813">Transport</keyword>
<dbReference type="GO" id="GO:0046933">
    <property type="term" value="F:proton-transporting ATP synthase activity, rotational mechanism"/>
    <property type="evidence" value="ECO:0007669"/>
    <property type="project" value="InterPro"/>
</dbReference>
<proteinExistence type="predicted"/>
<evidence type="ECO:0000256" key="5">
    <source>
        <dbReference type="SAM" id="MobiDB-lite"/>
    </source>
</evidence>
<dbReference type="PANTHER" id="PTHR48082:SF2">
    <property type="entry name" value="ATP SYNTHASE SUBUNIT ALPHA, MITOCHONDRIAL"/>
    <property type="match status" value="1"/>
</dbReference>
<dbReference type="PaxDb" id="4565-Traes_2DL_5B1AB0DE9.1"/>
<keyword evidence="4" id="KW-0406">Ion transport</keyword>
<dbReference type="EnsemblPlants" id="TraesCS2D02G492000.1">
    <property type="protein sequence ID" value="TraesCS2D02G492000.1.cds1"/>
    <property type="gene ID" value="TraesCS2D02G492000"/>
</dbReference>
<dbReference type="AlphaFoldDB" id="A0A3B6DLJ8"/>
<dbReference type="STRING" id="4565.A0A3B6DLJ8"/>
<protein>
    <submittedName>
        <fullName evidence="6">Uncharacterized protein</fullName>
    </submittedName>
</protein>
<dbReference type="Gene3D" id="3.40.50.12240">
    <property type="match status" value="1"/>
</dbReference>
<dbReference type="GO" id="GO:0045259">
    <property type="term" value="C:proton-transporting ATP synthase complex"/>
    <property type="evidence" value="ECO:0007669"/>
    <property type="project" value="InterPro"/>
</dbReference>
<dbReference type="PANTHER" id="PTHR48082">
    <property type="entry name" value="ATP SYNTHASE SUBUNIT ALPHA, MITOCHONDRIAL"/>
    <property type="match status" value="1"/>
</dbReference>
<dbReference type="PROSITE" id="PS00152">
    <property type="entry name" value="ATPASE_ALPHA_BETA"/>
    <property type="match status" value="1"/>
</dbReference>
<dbReference type="Gramene" id="TraesMAC2D03G01271160.1">
    <property type="protein sequence ID" value="TraesMAC2D03G01271160.1.CDS1"/>
    <property type="gene ID" value="TraesMAC2D03G01271160"/>
</dbReference>
<dbReference type="InterPro" id="IPR005294">
    <property type="entry name" value="ATP_synth_F1_asu"/>
</dbReference>
<evidence type="ECO:0000256" key="4">
    <source>
        <dbReference type="ARBA" id="ARBA00023065"/>
    </source>
</evidence>
<dbReference type="Gramene" id="TraesNOR2D03G01289440.1">
    <property type="protein sequence ID" value="TraesNOR2D03G01289440.1.CDS1"/>
    <property type="gene ID" value="TraesNOR2D03G01289440"/>
</dbReference>
<reference evidence="6" key="2">
    <citation type="submission" date="2018-10" db="UniProtKB">
        <authorList>
            <consortium name="EnsemblPlants"/>
        </authorList>
    </citation>
    <scope>IDENTIFICATION</scope>
</reference>
<feature type="compositionally biased region" description="Polar residues" evidence="5">
    <location>
        <begin position="100"/>
        <end position="109"/>
    </location>
</feature>
<comment type="subcellular location">
    <subcellularLocation>
        <location evidence="1">Mitochondrion</location>
    </subcellularLocation>
</comment>
<dbReference type="SUPFAM" id="SSF52540">
    <property type="entry name" value="P-loop containing nucleoside triphosphate hydrolases"/>
    <property type="match status" value="1"/>
</dbReference>
<dbReference type="Gramene" id="TraesWEE_scaffold_006799_01G000800.1">
    <property type="protein sequence ID" value="TraesWEE_scaffold_006799_01G000800.1"/>
    <property type="gene ID" value="TraesWEE_scaffold_006799_01G000800"/>
</dbReference>
<dbReference type="Gramene" id="TraesLDM2D03G01274080.1">
    <property type="protein sequence ID" value="TraesLDM2D03G01274080.1.CDS1"/>
    <property type="gene ID" value="TraesLDM2D03G01274080"/>
</dbReference>
<dbReference type="Gramene" id="TraesSTA2D03G01261900.1">
    <property type="protein sequence ID" value="TraesSTA2D03G01261900.1.CDS1"/>
    <property type="gene ID" value="TraesSTA2D03G01261900"/>
</dbReference>
<evidence type="ECO:0000256" key="2">
    <source>
        <dbReference type="ARBA" id="ARBA00022448"/>
    </source>
</evidence>
<evidence type="ECO:0000313" key="7">
    <source>
        <dbReference type="Proteomes" id="UP000019116"/>
    </source>
</evidence>
<feature type="compositionally biased region" description="Polar residues" evidence="5">
    <location>
        <begin position="215"/>
        <end position="230"/>
    </location>
</feature>
<accession>A0A3B6DLJ8</accession>
<dbReference type="InterPro" id="IPR020003">
    <property type="entry name" value="ATPase_a/bsu_AS"/>
</dbReference>
<sequence>MSALGLVERPLLGYEVMVLCRHCLLACTRRIFGPLLADAARGGRGCTADPPAPAITPTTTARRLLLRHGVVEVCIHQLHAWSSRHGPVGAPKPSHRRSPSPLSGQSLETSGELVRMPPSITYGQICLETELFYRGIRPAINIGLSVSRIGSAAQLKAMKQVCGRKRSRSPFSCACRYMHSETNELPLVVAPFVPDLVQSHGGAANWPQGRPPCASTPSRGSPTTHYRSRA</sequence>
<dbReference type="Proteomes" id="UP000019116">
    <property type="component" value="Chromosome 2D"/>
</dbReference>
<dbReference type="Gramene" id="TraesCS2D02G492000.1">
    <property type="protein sequence ID" value="TraesCS2D02G492000.1.cds1"/>
    <property type="gene ID" value="TraesCS2D02G492000"/>
</dbReference>
<evidence type="ECO:0000313" key="6">
    <source>
        <dbReference type="EnsemblPlants" id="TraesCS2D02G492000.1.cds1"/>
    </source>
</evidence>
<reference evidence="6" key="1">
    <citation type="submission" date="2018-08" db="EMBL/GenBank/DDBJ databases">
        <authorList>
            <person name="Rossello M."/>
        </authorList>
    </citation>
    <scope>NUCLEOTIDE SEQUENCE [LARGE SCALE GENOMIC DNA]</scope>
    <source>
        <strain evidence="6">cv. Chinese Spring</strain>
    </source>
</reference>
<evidence type="ECO:0000256" key="3">
    <source>
        <dbReference type="ARBA" id="ARBA00022781"/>
    </source>
</evidence>
<dbReference type="Gramene" id="TraesLAC2D03G01224750.1">
    <property type="protein sequence ID" value="TraesLAC2D03G01224750.1.CDS1"/>
    <property type="gene ID" value="TraesLAC2D03G01224750"/>
</dbReference>